<proteinExistence type="predicted"/>
<keyword evidence="3" id="KW-1185">Reference proteome</keyword>
<protein>
    <submittedName>
        <fullName evidence="2">OLC1v1036294C1</fullName>
    </submittedName>
</protein>
<organism evidence="2 3">
    <name type="scientific">Oldenlandia corymbosa var. corymbosa</name>
    <dbReference type="NCBI Taxonomy" id="529605"/>
    <lineage>
        <taxon>Eukaryota</taxon>
        <taxon>Viridiplantae</taxon>
        <taxon>Streptophyta</taxon>
        <taxon>Embryophyta</taxon>
        <taxon>Tracheophyta</taxon>
        <taxon>Spermatophyta</taxon>
        <taxon>Magnoliopsida</taxon>
        <taxon>eudicotyledons</taxon>
        <taxon>Gunneridae</taxon>
        <taxon>Pentapetalae</taxon>
        <taxon>asterids</taxon>
        <taxon>lamiids</taxon>
        <taxon>Gentianales</taxon>
        <taxon>Rubiaceae</taxon>
        <taxon>Rubioideae</taxon>
        <taxon>Spermacoceae</taxon>
        <taxon>Hedyotis-Oldenlandia complex</taxon>
        <taxon>Oldenlandia</taxon>
    </lineage>
</organism>
<reference evidence="2" key="1">
    <citation type="submission" date="2023-03" db="EMBL/GenBank/DDBJ databases">
        <authorList>
            <person name="Julca I."/>
        </authorList>
    </citation>
    <scope>NUCLEOTIDE SEQUENCE</scope>
</reference>
<evidence type="ECO:0000313" key="2">
    <source>
        <dbReference type="EMBL" id="CAI9099467.1"/>
    </source>
</evidence>
<keyword evidence="1" id="KW-0472">Membrane</keyword>
<evidence type="ECO:0000313" key="3">
    <source>
        <dbReference type="Proteomes" id="UP001161247"/>
    </source>
</evidence>
<dbReference type="Proteomes" id="UP001161247">
    <property type="component" value="Chromosome 3"/>
</dbReference>
<keyword evidence="1" id="KW-1133">Transmembrane helix</keyword>
<dbReference type="AlphaFoldDB" id="A0AAV1CY77"/>
<keyword evidence="1" id="KW-0812">Transmembrane</keyword>
<sequence>MAFKASYEYLRNSYFWVYTLAKFILILVQQMGWPIDPNVEAKVKQYVEVLGNYMEMYNQLRGAFHIPQNHPYLQLQSVADIILATNLLRHQHPINGELFLTPGWHILPLSRRLINESLYAHAFIDGMPNLQRERFNPRYPFFWIPSY</sequence>
<gene>
    <name evidence="2" type="ORF">OLC1_LOCUS9484</name>
</gene>
<name>A0AAV1CY77_OLDCO</name>
<evidence type="ECO:0000256" key="1">
    <source>
        <dbReference type="SAM" id="Phobius"/>
    </source>
</evidence>
<feature type="transmembrane region" description="Helical" evidence="1">
    <location>
        <begin position="15"/>
        <end position="35"/>
    </location>
</feature>
<dbReference type="EMBL" id="OX459120">
    <property type="protein sequence ID" value="CAI9099467.1"/>
    <property type="molecule type" value="Genomic_DNA"/>
</dbReference>
<accession>A0AAV1CY77</accession>